<evidence type="ECO:0000313" key="7">
    <source>
        <dbReference type="Proteomes" id="UP001560685"/>
    </source>
</evidence>
<dbReference type="InterPro" id="IPR029045">
    <property type="entry name" value="ClpP/crotonase-like_dom_sf"/>
</dbReference>
<dbReference type="Gene3D" id="6.20.330.10">
    <property type="match status" value="1"/>
</dbReference>
<dbReference type="InterPro" id="IPR047272">
    <property type="entry name" value="S49_SppA_C"/>
</dbReference>
<keyword evidence="4" id="KW-0720">Serine protease</keyword>
<name>A0ABV3Z2W6_9PROT</name>
<evidence type="ECO:0000256" key="2">
    <source>
        <dbReference type="ARBA" id="ARBA00022670"/>
    </source>
</evidence>
<comment type="similarity">
    <text evidence="1">Belongs to the peptidase S49 family.</text>
</comment>
<dbReference type="SUPFAM" id="SSF52096">
    <property type="entry name" value="ClpP/crotonase"/>
    <property type="match status" value="1"/>
</dbReference>
<dbReference type="InterPro" id="IPR002142">
    <property type="entry name" value="Peptidase_S49"/>
</dbReference>
<keyword evidence="7" id="KW-1185">Reference proteome</keyword>
<feature type="domain" description="Peptidase S49" evidence="5">
    <location>
        <begin position="92"/>
        <end position="228"/>
    </location>
</feature>
<accession>A0ABV3Z2W6</accession>
<dbReference type="GO" id="GO:0016787">
    <property type="term" value="F:hydrolase activity"/>
    <property type="evidence" value="ECO:0007669"/>
    <property type="project" value="UniProtKB-KW"/>
</dbReference>
<dbReference type="Pfam" id="PF01343">
    <property type="entry name" value="Peptidase_S49"/>
    <property type="match status" value="1"/>
</dbReference>
<dbReference type="EMBL" id="JBEHZE010000001">
    <property type="protein sequence ID" value="MEX6633126.1"/>
    <property type="molecule type" value="Genomic_DNA"/>
</dbReference>
<evidence type="ECO:0000259" key="5">
    <source>
        <dbReference type="Pfam" id="PF01343"/>
    </source>
</evidence>
<dbReference type="EC" id="3.4.21.-" evidence="6"/>
<proteinExistence type="inferred from homology"/>
<gene>
    <name evidence="6" type="ORF">ABFZ84_06140</name>
</gene>
<comment type="caution">
    <text evidence="6">The sequence shown here is derived from an EMBL/GenBank/DDBJ whole genome shotgun (WGS) entry which is preliminary data.</text>
</comment>
<dbReference type="PANTHER" id="PTHR42987:SF8">
    <property type="entry name" value="PROTEINASE"/>
    <property type="match status" value="1"/>
</dbReference>
<keyword evidence="2" id="KW-0645">Protease</keyword>
<dbReference type="Proteomes" id="UP001560685">
    <property type="component" value="Unassembled WGS sequence"/>
</dbReference>
<organism evidence="6 7">
    <name type="scientific">Hyphococcus lacteus</name>
    <dbReference type="NCBI Taxonomy" id="3143536"/>
    <lineage>
        <taxon>Bacteria</taxon>
        <taxon>Pseudomonadati</taxon>
        <taxon>Pseudomonadota</taxon>
        <taxon>Alphaproteobacteria</taxon>
        <taxon>Parvularculales</taxon>
        <taxon>Parvularculaceae</taxon>
        <taxon>Hyphococcus</taxon>
    </lineage>
</organism>
<keyword evidence="3 6" id="KW-0378">Hydrolase</keyword>
<evidence type="ECO:0000256" key="1">
    <source>
        <dbReference type="ARBA" id="ARBA00008683"/>
    </source>
</evidence>
<protein>
    <submittedName>
        <fullName evidence="6">S49 family peptidase</fullName>
        <ecNumber evidence="6">3.4.21.-</ecNumber>
    </submittedName>
</protein>
<evidence type="ECO:0000256" key="3">
    <source>
        <dbReference type="ARBA" id="ARBA00022801"/>
    </source>
</evidence>
<dbReference type="CDD" id="cd07023">
    <property type="entry name" value="S49_Sppa_N_C"/>
    <property type="match status" value="1"/>
</dbReference>
<evidence type="ECO:0000256" key="4">
    <source>
        <dbReference type="ARBA" id="ARBA00022825"/>
    </source>
</evidence>
<dbReference type="RefSeq" id="WP_369314547.1">
    <property type="nucleotide sequence ID" value="NZ_JBEHZE010000001.1"/>
</dbReference>
<reference evidence="6 7" key="1">
    <citation type="submission" date="2024-05" db="EMBL/GenBank/DDBJ databases">
        <title>Three bacterial strains, DH-69, EH-24, and ECK-19 isolated from coastal sediments.</title>
        <authorList>
            <person name="Ye Y.-Q."/>
            <person name="Du Z.-J."/>
        </authorList>
    </citation>
    <scope>NUCLEOTIDE SEQUENCE [LARGE SCALE GENOMIC DNA]</scope>
    <source>
        <strain evidence="6 7">ECK-19</strain>
    </source>
</reference>
<dbReference type="Gene3D" id="3.90.226.10">
    <property type="entry name" value="2-enoyl-CoA Hydratase, Chain A, domain 1"/>
    <property type="match status" value="1"/>
</dbReference>
<evidence type="ECO:0000313" key="6">
    <source>
        <dbReference type="EMBL" id="MEX6633126.1"/>
    </source>
</evidence>
<sequence>MTSLSEKLSKIWRALPFVGDAKPLVSVIELEGVIGEAGAGRKGLTLKRLEKSLEAAFKPSSLKAVALAINSPGGSPVQSRLILSAIRRMATEKEVPVLAFIEDVGASGGYILALAGDEIYADDSSIVGSIGVISGGFGFHEALKRVGVERRVYTAGENKSMLDPFKPEDPADIARLEGILLALHEQFIDLVKGRRGDKLRGDADLFTGAVWTGPQAAENGLIDGTAQLGEFLRTRFGKDVKVKRIAPESGSLIKKLLSSDTAQSVGLSSLIDAEELIAAGERRALWARYGL</sequence>
<dbReference type="PANTHER" id="PTHR42987">
    <property type="entry name" value="PEPTIDASE S49"/>
    <property type="match status" value="1"/>
</dbReference>